<gene>
    <name evidence="2" type="ORF">GCM10009675_03210</name>
</gene>
<evidence type="ECO:0000313" key="3">
    <source>
        <dbReference type="Proteomes" id="UP001500467"/>
    </source>
</evidence>
<dbReference type="EMBL" id="BAAALM010000002">
    <property type="protein sequence ID" value="GAA1192128.1"/>
    <property type="molecule type" value="Genomic_DNA"/>
</dbReference>
<proteinExistence type="predicted"/>
<name>A0ABN1V3R3_9PSEU</name>
<feature type="region of interest" description="Disordered" evidence="1">
    <location>
        <begin position="222"/>
        <end position="266"/>
    </location>
</feature>
<evidence type="ECO:0000313" key="2">
    <source>
        <dbReference type="EMBL" id="GAA1192128.1"/>
    </source>
</evidence>
<sequence>MTPDGAALLPRARHLVEQADHLVRTVRDADPTTVTLATPSESDPAVLARLLRLLDDAQLAVNLTCSDDGEPRADNSWTVTRCEPTSARWTVRLGAAPAPGGSDRPVRLSALRPRRGSPARPVLVLHHDLEPPQGERLHAAADAAGLSPALIRAKPPHIAFTEALAGRAQLLCTAAEARRHGLSWAPLADPPVRRGYRLAERDPLPAALADGPLRTPALQLLGAAVSAESDSPAPDTAESPGAEFPASESPGAGSPDRVTRRSKEQT</sequence>
<feature type="compositionally biased region" description="Basic and acidic residues" evidence="1">
    <location>
        <begin position="257"/>
        <end position="266"/>
    </location>
</feature>
<dbReference type="RefSeq" id="WP_253854509.1">
    <property type="nucleotide sequence ID" value="NZ_BAAALM010000002.1"/>
</dbReference>
<keyword evidence="3" id="KW-1185">Reference proteome</keyword>
<dbReference type="Proteomes" id="UP001500467">
    <property type="component" value="Unassembled WGS sequence"/>
</dbReference>
<reference evidence="2 3" key="1">
    <citation type="journal article" date="2019" name="Int. J. Syst. Evol. Microbiol.">
        <title>The Global Catalogue of Microorganisms (GCM) 10K type strain sequencing project: providing services to taxonomists for standard genome sequencing and annotation.</title>
        <authorList>
            <consortium name="The Broad Institute Genomics Platform"/>
            <consortium name="The Broad Institute Genome Sequencing Center for Infectious Disease"/>
            <person name="Wu L."/>
            <person name="Ma J."/>
        </authorList>
    </citation>
    <scope>NUCLEOTIDE SEQUENCE [LARGE SCALE GENOMIC DNA]</scope>
    <source>
        <strain evidence="2 3">JCM 13022</strain>
    </source>
</reference>
<organism evidence="2 3">
    <name type="scientific">Prauserella alba</name>
    <dbReference type="NCBI Taxonomy" id="176898"/>
    <lineage>
        <taxon>Bacteria</taxon>
        <taxon>Bacillati</taxon>
        <taxon>Actinomycetota</taxon>
        <taxon>Actinomycetes</taxon>
        <taxon>Pseudonocardiales</taxon>
        <taxon>Pseudonocardiaceae</taxon>
        <taxon>Prauserella</taxon>
    </lineage>
</organism>
<protein>
    <submittedName>
        <fullName evidence="2">Uncharacterized protein</fullName>
    </submittedName>
</protein>
<evidence type="ECO:0000256" key="1">
    <source>
        <dbReference type="SAM" id="MobiDB-lite"/>
    </source>
</evidence>
<comment type="caution">
    <text evidence="2">The sequence shown here is derived from an EMBL/GenBank/DDBJ whole genome shotgun (WGS) entry which is preliminary data.</text>
</comment>
<accession>A0ABN1V3R3</accession>